<feature type="region of interest" description="Disordered" evidence="1">
    <location>
        <begin position="175"/>
        <end position="354"/>
    </location>
</feature>
<feature type="region of interest" description="Disordered" evidence="1">
    <location>
        <begin position="437"/>
        <end position="588"/>
    </location>
</feature>
<reference evidence="3" key="1">
    <citation type="submission" date="2023-06" db="EMBL/GenBank/DDBJ databases">
        <authorList>
            <consortium name="Lawrence Berkeley National Laboratory"/>
            <person name="Ahrendt S."/>
            <person name="Sahu N."/>
            <person name="Indic B."/>
            <person name="Wong-Bajracharya J."/>
            <person name="Merenyi Z."/>
            <person name="Ke H.-M."/>
            <person name="Monk M."/>
            <person name="Kocsube S."/>
            <person name="Drula E."/>
            <person name="Lipzen A."/>
            <person name="Balint B."/>
            <person name="Henrissat B."/>
            <person name="Andreopoulos B."/>
            <person name="Martin F.M."/>
            <person name="Harder C.B."/>
            <person name="Rigling D."/>
            <person name="Ford K.L."/>
            <person name="Foster G.D."/>
            <person name="Pangilinan J."/>
            <person name="Papanicolaou A."/>
            <person name="Barry K."/>
            <person name="LaButti K."/>
            <person name="Viragh M."/>
            <person name="Koriabine M."/>
            <person name="Yan M."/>
            <person name="Riley R."/>
            <person name="Champramary S."/>
            <person name="Plett K.L."/>
            <person name="Tsai I.J."/>
            <person name="Slot J."/>
            <person name="Sipos G."/>
            <person name="Plett J."/>
            <person name="Nagy L.G."/>
            <person name="Grigoriev I.V."/>
        </authorList>
    </citation>
    <scope>NUCLEOTIDE SEQUENCE</scope>
    <source>
        <strain evidence="3">CCBAS 213</strain>
    </source>
</reference>
<feature type="compositionally biased region" description="Pro residues" evidence="1">
    <location>
        <begin position="284"/>
        <end position="296"/>
    </location>
</feature>
<dbReference type="AlphaFoldDB" id="A0AA39N814"/>
<feature type="compositionally biased region" description="Low complexity" evidence="1">
    <location>
        <begin position="521"/>
        <end position="538"/>
    </location>
</feature>
<proteinExistence type="predicted"/>
<feature type="region of interest" description="Disordered" evidence="1">
    <location>
        <begin position="107"/>
        <end position="150"/>
    </location>
</feature>
<evidence type="ECO:0000313" key="3">
    <source>
        <dbReference type="EMBL" id="KAK0460734.1"/>
    </source>
</evidence>
<gene>
    <name evidence="3" type="ORF">EV420DRAFT_1641268</name>
</gene>
<feature type="signal peptide" evidence="2">
    <location>
        <begin position="1"/>
        <end position="16"/>
    </location>
</feature>
<dbReference type="GeneID" id="85360762"/>
<dbReference type="RefSeq" id="XP_060332773.1">
    <property type="nucleotide sequence ID" value="XM_060477214.1"/>
</dbReference>
<evidence type="ECO:0000256" key="2">
    <source>
        <dbReference type="SAM" id="SignalP"/>
    </source>
</evidence>
<evidence type="ECO:0000313" key="4">
    <source>
        <dbReference type="Proteomes" id="UP001175211"/>
    </source>
</evidence>
<feature type="compositionally biased region" description="Low complexity" evidence="1">
    <location>
        <begin position="494"/>
        <end position="513"/>
    </location>
</feature>
<feature type="compositionally biased region" description="Basic residues" evidence="1">
    <location>
        <begin position="123"/>
        <end position="132"/>
    </location>
</feature>
<keyword evidence="4" id="KW-1185">Reference proteome</keyword>
<comment type="caution">
    <text evidence="3">The sequence shown here is derived from an EMBL/GenBank/DDBJ whole genome shotgun (WGS) entry which is preliminary data.</text>
</comment>
<keyword evidence="2" id="KW-0732">Signal</keyword>
<dbReference type="Proteomes" id="UP001175211">
    <property type="component" value="Unassembled WGS sequence"/>
</dbReference>
<feature type="compositionally biased region" description="Polar residues" evidence="1">
    <location>
        <begin position="469"/>
        <end position="487"/>
    </location>
</feature>
<feature type="compositionally biased region" description="Low complexity" evidence="1">
    <location>
        <begin position="274"/>
        <end position="283"/>
    </location>
</feature>
<dbReference type="EMBL" id="JAUEPS010000012">
    <property type="protein sequence ID" value="KAK0460734.1"/>
    <property type="molecule type" value="Genomic_DNA"/>
</dbReference>
<feature type="compositionally biased region" description="Polar residues" evidence="1">
    <location>
        <begin position="652"/>
        <end position="661"/>
    </location>
</feature>
<accession>A0AA39N814</accession>
<feature type="compositionally biased region" description="Polar residues" evidence="1">
    <location>
        <begin position="186"/>
        <end position="195"/>
    </location>
</feature>
<evidence type="ECO:0000256" key="1">
    <source>
        <dbReference type="SAM" id="MobiDB-lite"/>
    </source>
</evidence>
<protein>
    <recommendedName>
        <fullName evidence="5">Proteophosphoglycan ppg4</fullName>
    </recommendedName>
</protein>
<feature type="compositionally biased region" description="Low complexity" evidence="1">
    <location>
        <begin position="548"/>
        <end position="562"/>
    </location>
</feature>
<feature type="compositionally biased region" description="Acidic residues" evidence="1">
    <location>
        <begin position="630"/>
        <end position="641"/>
    </location>
</feature>
<evidence type="ECO:0008006" key="5">
    <source>
        <dbReference type="Google" id="ProtNLM"/>
    </source>
</evidence>
<organism evidence="3 4">
    <name type="scientific">Armillaria tabescens</name>
    <name type="common">Ringless honey mushroom</name>
    <name type="synonym">Agaricus tabescens</name>
    <dbReference type="NCBI Taxonomy" id="1929756"/>
    <lineage>
        <taxon>Eukaryota</taxon>
        <taxon>Fungi</taxon>
        <taxon>Dikarya</taxon>
        <taxon>Basidiomycota</taxon>
        <taxon>Agaricomycotina</taxon>
        <taxon>Agaricomycetes</taxon>
        <taxon>Agaricomycetidae</taxon>
        <taxon>Agaricales</taxon>
        <taxon>Marasmiineae</taxon>
        <taxon>Physalacriaceae</taxon>
        <taxon>Desarmillaria</taxon>
    </lineage>
</organism>
<name>A0AA39N814_ARMTA</name>
<feature type="compositionally biased region" description="Polar residues" evidence="1">
    <location>
        <begin position="108"/>
        <end position="117"/>
    </location>
</feature>
<sequence length="661" mass="69302">MIFFTVISCLVSVVGGLPLSDGNGQAIARRREGDDSNAGSSIEIWVPIVVVVVLLTAGICLCWFRKSIRGRLSGITGLTSLTSGSGSSTTALPAANGGVRELTAEQLAGTTESATSNPPSATRTRRARRPRRTPSQISTTSLPAYNKEPGDQELVIFRGPADMEDVPLPVTATVEMPPVDEDGETSMHSRNQSDGYSPMPDSPNDMPLLQEDSPSTPDLQPPGEGMPIRRSLDSESSLMRSTSRDQEPDPRGAAPAYFEVAVVDLSQDDHSSLPRPSSSVEVTPPSPEAPATPPPRRTFRSILGALGSGNARSAGGVVSHSRTGSNGSGPYSRPSTSMSYRGHRPSQSSTGSLLSMHNPLARKKSTTTLNSQHLTSPSMISLNSISSPLSHTLVRTEFTYPKSGPTPEQLKLISSRESVARFGVPYGEEAVRWASTSRLALSSPTPEDDVPPPEFDFVPSSSRPRADTGESSNSPAVPSPLSNNVETSNEEAPSDTPTSTSPFSDPSSSRPSTAQEPSPSSHAPAEETPTTTTSSTAPDPSPAHLEEPLSPSLPAPDSSKPVEPVPVSPAHPSNSSGPSSFVAPASMKSKLSTISIGSRPPIAASLRSASRASSIGTFATALESMGNTSSDDDYDEAEEEPGTPRMAPQHILENTDTTVQA</sequence>
<feature type="compositionally biased region" description="Polar residues" evidence="1">
    <location>
        <begin position="320"/>
        <end position="354"/>
    </location>
</feature>
<feature type="chain" id="PRO_5041230884" description="Proteophosphoglycan ppg4" evidence="2">
    <location>
        <begin position="17"/>
        <end position="661"/>
    </location>
</feature>
<feature type="region of interest" description="Disordered" evidence="1">
    <location>
        <begin position="621"/>
        <end position="661"/>
    </location>
</feature>